<dbReference type="SUPFAM" id="SSF117892">
    <property type="entry name" value="Band 7/SPFH domain"/>
    <property type="match status" value="1"/>
</dbReference>
<dbReference type="Proteomes" id="UP000325641">
    <property type="component" value="Chromosome"/>
</dbReference>
<dbReference type="Gene3D" id="3.30.479.30">
    <property type="entry name" value="Band 7 domain"/>
    <property type="match status" value="1"/>
</dbReference>
<proteinExistence type="predicted"/>
<keyword evidence="3" id="KW-1133">Transmembrane helix</keyword>
<dbReference type="InterPro" id="IPR001107">
    <property type="entry name" value="Band_7"/>
</dbReference>
<protein>
    <submittedName>
        <fullName evidence="5">Prohibitin family protein</fullName>
    </submittedName>
</protein>
<dbReference type="InterPro" id="IPR000163">
    <property type="entry name" value="Prohibitin"/>
</dbReference>
<evidence type="ECO:0000313" key="5">
    <source>
        <dbReference type="EMBL" id="QFI71466.1"/>
    </source>
</evidence>
<gene>
    <name evidence="5" type="ORF">F8237_03225</name>
</gene>
<dbReference type="AlphaFoldDB" id="A0A5P6NZW7"/>
<feature type="domain" description="Band 7" evidence="4">
    <location>
        <begin position="35"/>
        <end position="212"/>
    </location>
</feature>
<dbReference type="KEGG" id="bbet:F8237_03225"/>
<dbReference type="RefSeq" id="WP_151642370.1">
    <property type="nucleotide sequence ID" value="NZ_CP044543.1"/>
</dbReference>
<feature type="region of interest" description="Disordered" evidence="2">
    <location>
        <begin position="298"/>
        <end position="359"/>
    </location>
</feature>
<dbReference type="Pfam" id="PF01145">
    <property type="entry name" value="Band_7"/>
    <property type="match status" value="1"/>
</dbReference>
<feature type="compositionally biased region" description="Pro residues" evidence="2">
    <location>
        <begin position="331"/>
        <end position="340"/>
    </location>
</feature>
<evidence type="ECO:0000256" key="2">
    <source>
        <dbReference type="SAM" id="MobiDB-lite"/>
    </source>
</evidence>
<evidence type="ECO:0000313" key="6">
    <source>
        <dbReference type="Proteomes" id="UP000325641"/>
    </source>
</evidence>
<dbReference type="PANTHER" id="PTHR23222:SF0">
    <property type="entry name" value="PROHIBITIN 1"/>
    <property type="match status" value="1"/>
</dbReference>
<dbReference type="EMBL" id="CP044543">
    <property type="protein sequence ID" value="QFI71466.1"/>
    <property type="molecule type" value="Genomic_DNA"/>
</dbReference>
<name>A0A5P6NZW7_9BRAD</name>
<dbReference type="OrthoDB" id="9792660at2"/>
<dbReference type="PANTHER" id="PTHR23222">
    <property type="entry name" value="PROHIBITIN"/>
    <property type="match status" value="1"/>
</dbReference>
<accession>A0A5P6NZW7</accession>
<evidence type="ECO:0000256" key="3">
    <source>
        <dbReference type="SAM" id="Phobius"/>
    </source>
</evidence>
<comment type="subcellular location">
    <subcellularLocation>
        <location evidence="1">Membrane</location>
        <topology evidence="1">Single-pass membrane protein</topology>
    </subcellularLocation>
</comment>
<organism evidence="5 6">
    <name type="scientific">Bradyrhizobium betae</name>
    <dbReference type="NCBI Taxonomy" id="244734"/>
    <lineage>
        <taxon>Bacteria</taxon>
        <taxon>Pseudomonadati</taxon>
        <taxon>Pseudomonadota</taxon>
        <taxon>Alphaproteobacteria</taxon>
        <taxon>Hyphomicrobiales</taxon>
        <taxon>Nitrobacteraceae</taxon>
        <taxon>Bradyrhizobium</taxon>
    </lineage>
</organism>
<keyword evidence="3" id="KW-0812">Transmembrane</keyword>
<reference evidence="6" key="1">
    <citation type="submission" date="2019-10" db="EMBL/GenBank/DDBJ databases">
        <title>Complete Genome Sequence of Bradyrhizobium betae type strain PL7HG1T.</title>
        <authorList>
            <person name="Bromfield E.S.P."/>
            <person name="Cloutier S."/>
        </authorList>
    </citation>
    <scope>NUCLEOTIDE SEQUENCE [LARGE SCALE GENOMIC DNA]</scope>
    <source>
        <strain evidence="6">PL7HG1</strain>
    </source>
</reference>
<keyword evidence="3" id="KW-0472">Membrane</keyword>
<dbReference type="CDD" id="cd03401">
    <property type="entry name" value="SPFH_prohibitin"/>
    <property type="match status" value="1"/>
</dbReference>
<dbReference type="GO" id="GO:0016020">
    <property type="term" value="C:membrane"/>
    <property type="evidence" value="ECO:0007669"/>
    <property type="project" value="UniProtKB-SubCell"/>
</dbReference>
<dbReference type="InterPro" id="IPR036013">
    <property type="entry name" value="Band_7/SPFH_dom_sf"/>
</dbReference>
<evidence type="ECO:0000256" key="1">
    <source>
        <dbReference type="ARBA" id="ARBA00004167"/>
    </source>
</evidence>
<sequence>MNVQRTIRQLSTGLIFLILLTLFVVFMLWRHMVITVPAGHAGVMWWRFFGGTDMVSPARDEGLHLIFPWDQLIVYDTRLQEFTEDFGVVSNDGLNLRVTASVRWRARRNQLGALHRSIGPDYVRLLLIPEVGSILRETISRSRAEDLYAKDRHAIQDTIYRTLVSSRSSNIGGATEEQGPLAPISLTDVLISEVKLPETLRAAVERKFAQAEYVEEYRFKVQSEILESQRKEVEANGIRRFQEIVTPTISDAYLRWTGIEATLKLAQSPNSKVVMVGNGPGGIPVILNGFESTKPAAVAAPEAEAAKKAPETPPPPAIQPQTTERTEPAVTPTPVPTPRRGPPRRREGPVQRPSPSAAP</sequence>
<evidence type="ECO:0000259" key="4">
    <source>
        <dbReference type="Pfam" id="PF01145"/>
    </source>
</evidence>
<feature type="transmembrane region" description="Helical" evidence="3">
    <location>
        <begin position="12"/>
        <end position="29"/>
    </location>
</feature>